<evidence type="ECO:0000313" key="2">
    <source>
        <dbReference type="Proteomes" id="UP001630127"/>
    </source>
</evidence>
<comment type="caution">
    <text evidence="1">The sequence shown here is derived from an EMBL/GenBank/DDBJ whole genome shotgun (WGS) entry which is preliminary data.</text>
</comment>
<evidence type="ECO:0000313" key="1">
    <source>
        <dbReference type="EMBL" id="KAL3510911.1"/>
    </source>
</evidence>
<dbReference type="PANTHER" id="PTHR47481">
    <property type="match status" value="1"/>
</dbReference>
<dbReference type="AlphaFoldDB" id="A0ABD2YWF6"/>
<dbReference type="EMBL" id="JBJUIK010000012">
    <property type="protein sequence ID" value="KAL3510911.1"/>
    <property type="molecule type" value="Genomic_DNA"/>
</dbReference>
<accession>A0ABD2YWF6</accession>
<reference evidence="1 2" key="1">
    <citation type="submission" date="2024-11" db="EMBL/GenBank/DDBJ databases">
        <title>A near-complete genome assembly of Cinchona calisaya.</title>
        <authorList>
            <person name="Lian D.C."/>
            <person name="Zhao X.W."/>
            <person name="Wei L."/>
        </authorList>
    </citation>
    <scope>NUCLEOTIDE SEQUENCE [LARGE SCALE GENOMIC DNA]</scope>
    <source>
        <tissue evidence="1">Nenye</tissue>
    </source>
</reference>
<protein>
    <submittedName>
        <fullName evidence="1">Uncharacterized protein</fullName>
    </submittedName>
</protein>
<dbReference type="Proteomes" id="UP001630127">
    <property type="component" value="Unassembled WGS sequence"/>
</dbReference>
<dbReference type="Pfam" id="PF14223">
    <property type="entry name" value="Retrotran_gag_2"/>
    <property type="match status" value="1"/>
</dbReference>
<keyword evidence="2" id="KW-1185">Reference proteome</keyword>
<name>A0ABD2YWF6_9GENT</name>
<gene>
    <name evidence="1" type="ORF">ACH5RR_030312</name>
</gene>
<organism evidence="1 2">
    <name type="scientific">Cinchona calisaya</name>
    <dbReference type="NCBI Taxonomy" id="153742"/>
    <lineage>
        <taxon>Eukaryota</taxon>
        <taxon>Viridiplantae</taxon>
        <taxon>Streptophyta</taxon>
        <taxon>Embryophyta</taxon>
        <taxon>Tracheophyta</taxon>
        <taxon>Spermatophyta</taxon>
        <taxon>Magnoliopsida</taxon>
        <taxon>eudicotyledons</taxon>
        <taxon>Gunneridae</taxon>
        <taxon>Pentapetalae</taxon>
        <taxon>asterids</taxon>
        <taxon>lamiids</taxon>
        <taxon>Gentianales</taxon>
        <taxon>Rubiaceae</taxon>
        <taxon>Cinchonoideae</taxon>
        <taxon>Cinchoneae</taxon>
        <taxon>Cinchona</taxon>
    </lineage>
</organism>
<dbReference type="PANTHER" id="PTHR47481:SF9">
    <property type="entry name" value="RETROTRANSPOSON GAG DOMAIN-CONTAINING PROTEIN"/>
    <property type="match status" value="1"/>
</dbReference>
<sequence>MHLKEKLSVNLGSKPFAEYLQSIKTIADELALIDSPLSDDDITIHVLNGVGLEFQKITATIREHESPISFEALHDKLTDYATFLQRENIADIPIQANFFKTKCA</sequence>
<proteinExistence type="predicted"/>